<organism evidence="1 2">
    <name type="scientific">Pocillopora damicornis</name>
    <name type="common">Cauliflower coral</name>
    <name type="synonym">Millepora damicornis</name>
    <dbReference type="NCBI Taxonomy" id="46731"/>
    <lineage>
        <taxon>Eukaryota</taxon>
        <taxon>Metazoa</taxon>
        <taxon>Cnidaria</taxon>
        <taxon>Anthozoa</taxon>
        <taxon>Hexacorallia</taxon>
        <taxon>Scleractinia</taxon>
        <taxon>Astrocoeniina</taxon>
        <taxon>Pocilloporidae</taxon>
        <taxon>Pocillopora</taxon>
    </lineage>
</organism>
<protein>
    <recommendedName>
        <fullName evidence="3">DDE-1 domain-containing protein</fullName>
    </recommendedName>
</protein>
<accession>A0A3M6UGC8</accession>
<evidence type="ECO:0000313" key="1">
    <source>
        <dbReference type="EMBL" id="RMX52629.1"/>
    </source>
</evidence>
<name>A0A3M6UGC8_POCDA</name>
<evidence type="ECO:0000313" key="2">
    <source>
        <dbReference type="Proteomes" id="UP000275408"/>
    </source>
</evidence>
<evidence type="ECO:0008006" key="3">
    <source>
        <dbReference type="Google" id="ProtNLM"/>
    </source>
</evidence>
<reference evidence="1 2" key="1">
    <citation type="journal article" date="2018" name="Sci. Rep.">
        <title>Comparative analysis of the Pocillopora damicornis genome highlights role of immune system in coral evolution.</title>
        <authorList>
            <person name="Cunning R."/>
            <person name="Bay R.A."/>
            <person name="Gillette P."/>
            <person name="Baker A.C."/>
            <person name="Traylor-Knowles N."/>
        </authorList>
    </citation>
    <scope>NUCLEOTIDE SEQUENCE [LARGE SCALE GENOMIC DNA]</scope>
    <source>
        <strain evidence="1">RSMAS</strain>
        <tissue evidence="1">Whole animal</tissue>
    </source>
</reference>
<sequence length="88" mass="10050">MRAKTTLAQRLPADMEKKIVEFHRFVLRAQRRHDYQLGHTSDMDETPMRFELPATRTLEFMGNRTVPILSCGGDKQSFTVVLAVKGNG</sequence>
<comment type="caution">
    <text evidence="1">The sequence shown here is derived from an EMBL/GenBank/DDBJ whole genome shotgun (WGS) entry which is preliminary data.</text>
</comment>
<dbReference type="STRING" id="46731.A0A3M6UGC8"/>
<dbReference type="AlphaFoldDB" id="A0A3M6UGC8"/>
<keyword evidence="2" id="KW-1185">Reference proteome</keyword>
<gene>
    <name evidence="1" type="ORF">pdam_00016863</name>
</gene>
<dbReference type="Proteomes" id="UP000275408">
    <property type="component" value="Unassembled WGS sequence"/>
</dbReference>
<proteinExistence type="predicted"/>
<dbReference type="EMBL" id="RCHS01001598">
    <property type="protein sequence ID" value="RMX52629.1"/>
    <property type="molecule type" value="Genomic_DNA"/>
</dbReference>